<organism evidence="1 2">
    <name type="scientific">Araneus ventricosus</name>
    <name type="common">Orbweaver spider</name>
    <name type="synonym">Epeira ventricosa</name>
    <dbReference type="NCBI Taxonomy" id="182803"/>
    <lineage>
        <taxon>Eukaryota</taxon>
        <taxon>Metazoa</taxon>
        <taxon>Ecdysozoa</taxon>
        <taxon>Arthropoda</taxon>
        <taxon>Chelicerata</taxon>
        <taxon>Arachnida</taxon>
        <taxon>Araneae</taxon>
        <taxon>Araneomorphae</taxon>
        <taxon>Entelegynae</taxon>
        <taxon>Araneoidea</taxon>
        <taxon>Araneidae</taxon>
        <taxon>Araneus</taxon>
    </lineage>
</organism>
<accession>A0A4Y2DL89</accession>
<proteinExistence type="predicted"/>
<evidence type="ECO:0000313" key="1">
    <source>
        <dbReference type="EMBL" id="GBM16959.1"/>
    </source>
</evidence>
<comment type="caution">
    <text evidence="1">The sequence shown here is derived from an EMBL/GenBank/DDBJ whole genome shotgun (WGS) entry which is preliminary data.</text>
</comment>
<name>A0A4Y2DL89_ARAVE</name>
<sequence>MCYQPFPYRPTVVPEKFLPFNAGWYNCCTRHNHRRSGQPRSAVYMDNFEDLVVGDPSDSFSDLEEMLLENMVFEDHSDSFNDLEEMLLENMVFEDLFNDLEDLL</sequence>
<evidence type="ECO:0000313" key="2">
    <source>
        <dbReference type="Proteomes" id="UP000499080"/>
    </source>
</evidence>
<dbReference type="EMBL" id="BGPR01000381">
    <property type="protein sequence ID" value="GBM16959.1"/>
    <property type="molecule type" value="Genomic_DNA"/>
</dbReference>
<dbReference type="AlphaFoldDB" id="A0A4Y2DL89"/>
<keyword evidence="2" id="KW-1185">Reference proteome</keyword>
<protein>
    <submittedName>
        <fullName evidence="1">Uncharacterized protein</fullName>
    </submittedName>
</protein>
<reference evidence="1 2" key="1">
    <citation type="journal article" date="2019" name="Sci. Rep.">
        <title>Orb-weaving spider Araneus ventricosus genome elucidates the spidroin gene catalogue.</title>
        <authorList>
            <person name="Kono N."/>
            <person name="Nakamura H."/>
            <person name="Ohtoshi R."/>
            <person name="Moran D.A.P."/>
            <person name="Shinohara A."/>
            <person name="Yoshida Y."/>
            <person name="Fujiwara M."/>
            <person name="Mori M."/>
            <person name="Tomita M."/>
            <person name="Arakawa K."/>
        </authorList>
    </citation>
    <scope>NUCLEOTIDE SEQUENCE [LARGE SCALE GENOMIC DNA]</scope>
</reference>
<gene>
    <name evidence="1" type="ORF">AVEN_267343_1</name>
</gene>
<dbReference type="Proteomes" id="UP000499080">
    <property type="component" value="Unassembled WGS sequence"/>
</dbReference>